<dbReference type="Pfam" id="PF12833">
    <property type="entry name" value="HTH_18"/>
    <property type="match status" value="1"/>
</dbReference>
<evidence type="ECO:0000313" key="6">
    <source>
        <dbReference type="EMBL" id="QIP15172.1"/>
    </source>
</evidence>
<dbReference type="RefSeq" id="WP_167212700.1">
    <property type="nucleotide sequence ID" value="NZ_CP050063.1"/>
</dbReference>
<keyword evidence="4" id="KW-0804">Transcription</keyword>
<dbReference type="GO" id="GO:0043565">
    <property type="term" value="F:sequence-specific DNA binding"/>
    <property type="evidence" value="ECO:0007669"/>
    <property type="project" value="InterPro"/>
</dbReference>
<dbReference type="InterPro" id="IPR050204">
    <property type="entry name" value="AraC_XylS_family_regulators"/>
</dbReference>
<evidence type="ECO:0000313" key="7">
    <source>
        <dbReference type="Proteomes" id="UP000501802"/>
    </source>
</evidence>
<dbReference type="InterPro" id="IPR054015">
    <property type="entry name" value="ExsA-like_N"/>
</dbReference>
<dbReference type="Proteomes" id="UP000501802">
    <property type="component" value="Chromosome"/>
</dbReference>
<dbReference type="PANTHER" id="PTHR46796:SF13">
    <property type="entry name" value="HTH-TYPE TRANSCRIPTIONAL ACTIVATOR RHAS"/>
    <property type="match status" value="1"/>
</dbReference>
<evidence type="ECO:0000256" key="4">
    <source>
        <dbReference type="ARBA" id="ARBA00023163"/>
    </source>
</evidence>
<reference evidence="6 7" key="1">
    <citation type="submission" date="2020-03" db="EMBL/GenBank/DDBJ databases">
        <authorList>
            <person name="Kim M.K."/>
        </authorList>
    </citation>
    <scope>NUCLEOTIDE SEQUENCE [LARGE SCALE GENOMIC DNA]</scope>
    <source>
        <strain evidence="6 7">BT328</strain>
    </source>
</reference>
<dbReference type="SMART" id="SM00342">
    <property type="entry name" value="HTH_ARAC"/>
    <property type="match status" value="1"/>
</dbReference>
<dbReference type="SUPFAM" id="SSF51215">
    <property type="entry name" value="Regulatory protein AraC"/>
    <property type="match status" value="1"/>
</dbReference>
<evidence type="ECO:0000256" key="2">
    <source>
        <dbReference type="ARBA" id="ARBA00023015"/>
    </source>
</evidence>
<dbReference type="SUPFAM" id="SSF46689">
    <property type="entry name" value="Homeodomain-like"/>
    <property type="match status" value="1"/>
</dbReference>
<dbReference type="PROSITE" id="PS01124">
    <property type="entry name" value="HTH_ARAC_FAMILY_2"/>
    <property type="match status" value="1"/>
</dbReference>
<keyword evidence="7" id="KW-1185">Reference proteome</keyword>
<dbReference type="EMBL" id="CP050063">
    <property type="protein sequence ID" value="QIP15172.1"/>
    <property type="molecule type" value="Genomic_DNA"/>
</dbReference>
<keyword evidence="2" id="KW-0805">Transcription regulation</keyword>
<proteinExistence type="predicted"/>
<name>A0A6G9ARQ4_9BACT</name>
<dbReference type="Gene3D" id="1.10.10.60">
    <property type="entry name" value="Homeodomain-like"/>
    <property type="match status" value="1"/>
</dbReference>
<dbReference type="AlphaFoldDB" id="A0A6G9ARQ4"/>
<accession>A0A6G9ARQ4</accession>
<evidence type="ECO:0000256" key="3">
    <source>
        <dbReference type="ARBA" id="ARBA00023125"/>
    </source>
</evidence>
<dbReference type="PANTHER" id="PTHR46796">
    <property type="entry name" value="HTH-TYPE TRANSCRIPTIONAL ACTIVATOR RHAS-RELATED"/>
    <property type="match status" value="1"/>
</dbReference>
<evidence type="ECO:0000259" key="5">
    <source>
        <dbReference type="PROSITE" id="PS01124"/>
    </source>
</evidence>
<dbReference type="InterPro" id="IPR009057">
    <property type="entry name" value="Homeodomain-like_sf"/>
</dbReference>
<gene>
    <name evidence="6" type="ORF">G8759_22375</name>
</gene>
<dbReference type="GO" id="GO:0003700">
    <property type="term" value="F:DNA-binding transcription factor activity"/>
    <property type="evidence" value="ECO:0007669"/>
    <property type="project" value="InterPro"/>
</dbReference>
<feature type="domain" description="HTH araC/xylS-type" evidence="5">
    <location>
        <begin position="162"/>
        <end position="260"/>
    </location>
</feature>
<dbReference type="InterPro" id="IPR018060">
    <property type="entry name" value="HTH_AraC"/>
</dbReference>
<dbReference type="Pfam" id="PF22200">
    <property type="entry name" value="ExsA_N"/>
    <property type="match status" value="1"/>
</dbReference>
<dbReference type="KEGG" id="spib:G8759_22375"/>
<evidence type="ECO:0000256" key="1">
    <source>
        <dbReference type="ARBA" id="ARBA00022490"/>
    </source>
</evidence>
<dbReference type="InterPro" id="IPR037923">
    <property type="entry name" value="HTH-like"/>
</dbReference>
<sequence length="261" mass="30631">MRAIPEETKAKILNEQFIPDHVFLVVVHGEISFFDASKRYTIKAGECCFVRKNRLVRFMRSSGAEEFEPILFCFEQSFLRAFQKKYNYSRSAGFETEDALIRIPKPALLDDFIRSIKPYYKGVMELDELFEELKYEELLIILLQNQPALTGFLFDFEIPQKIDLEGFMNRNFKFNVSIQQFAYLTGRSLSAFKWDFNAIFNDTPGHWLVRRRLQEAYFLIETGRQKPSDFYLDLGFESLSHLSFAFKKEFGLTPSEVAMSN</sequence>
<keyword evidence="3" id="KW-0238">DNA-binding</keyword>
<organism evidence="6 7">
    <name type="scientific">Spirosoma aureum</name>
    <dbReference type="NCBI Taxonomy" id="2692134"/>
    <lineage>
        <taxon>Bacteria</taxon>
        <taxon>Pseudomonadati</taxon>
        <taxon>Bacteroidota</taxon>
        <taxon>Cytophagia</taxon>
        <taxon>Cytophagales</taxon>
        <taxon>Cytophagaceae</taxon>
        <taxon>Spirosoma</taxon>
    </lineage>
</organism>
<keyword evidence="1" id="KW-0963">Cytoplasm</keyword>
<protein>
    <submittedName>
        <fullName evidence="6">Helix-turn-helix transcriptional regulator</fullName>
    </submittedName>
</protein>